<feature type="non-terminal residue" evidence="2">
    <location>
        <position position="721"/>
    </location>
</feature>
<feature type="compositionally biased region" description="Basic residues" evidence="1">
    <location>
        <begin position="673"/>
        <end position="705"/>
    </location>
</feature>
<feature type="region of interest" description="Disordered" evidence="1">
    <location>
        <begin position="594"/>
        <end position="705"/>
    </location>
</feature>
<evidence type="ECO:0000256" key="1">
    <source>
        <dbReference type="SAM" id="MobiDB-lite"/>
    </source>
</evidence>
<feature type="region of interest" description="Disordered" evidence="1">
    <location>
        <begin position="352"/>
        <end position="464"/>
    </location>
</feature>
<feature type="compositionally biased region" description="Basic residues" evidence="1">
    <location>
        <begin position="504"/>
        <end position="524"/>
    </location>
</feature>
<feature type="non-terminal residue" evidence="2">
    <location>
        <position position="1"/>
    </location>
</feature>
<feature type="compositionally biased region" description="Low complexity" evidence="1">
    <location>
        <begin position="247"/>
        <end position="256"/>
    </location>
</feature>
<feature type="region of interest" description="Disordered" evidence="1">
    <location>
        <begin position="479"/>
        <end position="538"/>
    </location>
</feature>
<feature type="compositionally biased region" description="Low complexity" evidence="1">
    <location>
        <begin position="56"/>
        <end position="72"/>
    </location>
</feature>
<feature type="compositionally biased region" description="Basic and acidic residues" evidence="1">
    <location>
        <begin position="414"/>
        <end position="441"/>
    </location>
</feature>
<keyword evidence="2" id="KW-0436">Ligase</keyword>
<feature type="compositionally biased region" description="Basic residues" evidence="1">
    <location>
        <begin position="629"/>
        <end position="655"/>
    </location>
</feature>
<sequence length="721" mass="79303">APHPNAERLRRAVEPQRGRPRRTRPHAARQPGVRRERLLPGGAAPAASQDGLPRPAGDARGRQGARARAGGLRRLGDARVGARARRDALHPLVPAADGLDRREARLLLRAHGRRHGDRRVLRQGAHPGRARRLLVPDGRHPGDLRGPRLHGVGPELAGLHPREPQWRAALHPHGVRVVDGRGARPQDPAAALHGRAVEVRASRAEGPRPADPRGEGLHDGRARAGVLPDRRAVLLRAPRPHQHGPDALRGQAAQGPRARRPLLRLDPRARAGVHARVRARAGQARRADQDPPQRGRPRAVRDRPGVRELERRRRPPAARDAGPAERRAPLRPRLPPAREALRRRQRLGQAQQLVLRHGHGRQPARAGRHPAREPPVPVLLRGGHRGGQQAPGVAARVDRLPRPGPPPRGQRGAAGDHLDLPGRRAREDLRRDRVGLGRRGDPAGLPRPGHLGAPAPAQARRRPQPHLAVRLHGQQVRVPRPGLHGFAGPAQRGAQHDRRGVDRRPRRAGRGARVGRRGRRRGGPRGRQGDVLGQQGDRLLRRQLLRRVARRGRAARALQPAHHAGCAAVAREPADRRGLREVLRALRARARGPLRGDGRAVRREPQHRGRDRRLDGPHDAPALRDHLPRPARGRGRRRRRHEAHRGAHRARRRVRRADPGARAGQRRAPGGRGGHRGRPLRPRHGHPGHGRGARGGRPARARRARHALAAAEVLGDPLHQV</sequence>
<proteinExistence type="predicted"/>
<dbReference type="EC" id="6.3.1.2" evidence="2"/>
<feature type="compositionally biased region" description="Basic and acidic residues" evidence="1">
    <location>
        <begin position="594"/>
        <end position="628"/>
    </location>
</feature>
<evidence type="ECO:0000313" key="2">
    <source>
        <dbReference type="EMBL" id="CAA9415441.1"/>
    </source>
</evidence>
<feature type="compositionally biased region" description="Basic and acidic residues" evidence="1">
    <location>
        <begin position="195"/>
        <end position="232"/>
    </location>
</feature>
<accession>A0A6J4PG93</accession>
<feature type="compositionally biased region" description="Basic and acidic residues" evidence="1">
    <location>
        <begin position="285"/>
        <end position="311"/>
    </location>
</feature>
<dbReference type="EMBL" id="CADCUQ010000575">
    <property type="protein sequence ID" value="CAA9415441.1"/>
    <property type="molecule type" value="Genomic_DNA"/>
</dbReference>
<reference evidence="2" key="1">
    <citation type="submission" date="2020-02" db="EMBL/GenBank/DDBJ databases">
        <authorList>
            <person name="Meier V. D."/>
        </authorList>
    </citation>
    <scope>NUCLEOTIDE SEQUENCE</scope>
    <source>
        <strain evidence="2">AVDCRST_MAG64</strain>
    </source>
</reference>
<feature type="compositionally biased region" description="Basic residues" evidence="1">
    <location>
        <begin position="356"/>
        <end position="369"/>
    </location>
</feature>
<dbReference type="AlphaFoldDB" id="A0A6J4PG93"/>
<dbReference type="GO" id="GO:0004356">
    <property type="term" value="F:glutamine synthetase activity"/>
    <property type="evidence" value="ECO:0007669"/>
    <property type="project" value="UniProtKB-EC"/>
</dbReference>
<feature type="compositionally biased region" description="Basic residues" evidence="1">
    <location>
        <begin position="18"/>
        <end position="27"/>
    </location>
</feature>
<name>A0A6J4PG93_9BACT</name>
<feature type="compositionally biased region" description="Basic and acidic residues" evidence="1">
    <location>
        <begin position="1"/>
        <end position="17"/>
    </location>
</feature>
<protein>
    <submittedName>
        <fullName evidence="2">Glutamine synthetase type III, GlnN</fullName>
        <ecNumber evidence="2">6.3.1.2</ecNumber>
    </submittedName>
</protein>
<feature type="region of interest" description="Disordered" evidence="1">
    <location>
        <begin position="1"/>
        <end position="73"/>
    </location>
</feature>
<feature type="region of interest" description="Disordered" evidence="1">
    <location>
        <begin position="181"/>
        <end position="337"/>
    </location>
</feature>
<organism evidence="2">
    <name type="scientific">uncultured Phycisphaerae bacterium</name>
    <dbReference type="NCBI Taxonomy" id="904963"/>
    <lineage>
        <taxon>Bacteria</taxon>
        <taxon>Pseudomonadati</taxon>
        <taxon>Planctomycetota</taxon>
        <taxon>Phycisphaerae</taxon>
        <taxon>environmental samples</taxon>
    </lineage>
</organism>
<feature type="compositionally biased region" description="Basic and acidic residues" evidence="1">
    <location>
        <begin position="494"/>
        <end position="503"/>
    </location>
</feature>
<gene>
    <name evidence="2" type="ORF">AVDCRST_MAG64-2605</name>
</gene>